<accession>A0ACD1I4K2</accession>
<keyword evidence="2" id="KW-1185">Reference proteome</keyword>
<dbReference type="Proteomes" id="UP000249748">
    <property type="component" value="Unassembled WGS sequence"/>
</dbReference>
<dbReference type="EMBL" id="KZ824566">
    <property type="protein sequence ID" value="RAK85430.1"/>
    <property type="molecule type" value="Genomic_DNA"/>
</dbReference>
<name>A0ACD1I4K2_9EURO</name>
<organism evidence="1 2">
    <name type="scientific">Aspergillus costaricaensis CBS 115574</name>
    <dbReference type="NCBI Taxonomy" id="1448317"/>
    <lineage>
        <taxon>Eukaryota</taxon>
        <taxon>Fungi</taxon>
        <taxon>Dikarya</taxon>
        <taxon>Ascomycota</taxon>
        <taxon>Pezizomycotina</taxon>
        <taxon>Eurotiomycetes</taxon>
        <taxon>Eurotiomycetidae</taxon>
        <taxon>Eurotiales</taxon>
        <taxon>Aspergillaceae</taxon>
        <taxon>Aspergillus</taxon>
        <taxon>Aspergillus subgen. Circumdati</taxon>
    </lineage>
</organism>
<evidence type="ECO:0000313" key="2">
    <source>
        <dbReference type="Proteomes" id="UP000249748"/>
    </source>
</evidence>
<reference evidence="1" key="1">
    <citation type="submission" date="2018-02" db="EMBL/GenBank/DDBJ databases">
        <title>The genomes of Aspergillus section Nigri reveals drivers in fungal speciation.</title>
        <authorList>
            <consortium name="DOE Joint Genome Institute"/>
            <person name="Vesth T.C."/>
            <person name="Nybo J."/>
            <person name="Theobald S."/>
            <person name="Brandl J."/>
            <person name="Frisvad J.C."/>
            <person name="Nielsen K.F."/>
            <person name="Lyhne E.K."/>
            <person name="Kogle M.E."/>
            <person name="Kuo A."/>
            <person name="Riley R."/>
            <person name="Clum A."/>
            <person name="Nolan M."/>
            <person name="Lipzen A."/>
            <person name="Salamov A."/>
            <person name="Henrissat B."/>
            <person name="Wiebenga A."/>
            <person name="De vries R.P."/>
            <person name="Grigoriev I.V."/>
            <person name="Mortensen U.H."/>
            <person name="Andersen M.R."/>
            <person name="Baker S.E."/>
        </authorList>
    </citation>
    <scope>NUCLEOTIDE SEQUENCE</scope>
    <source>
        <strain evidence="1">CBS 115574</strain>
    </source>
</reference>
<sequence>MTATDDQGVKREAVACLQGDALQQHCQAITCRCFNINSDILGAHYFYTATSDLGNFSITRLQEVILASDDAHLWYQPCEDIHLNIHEDIDLYHQTPIQTIWGLFDWHICTARYTPLTPGYAIRLARSPSTPYIPDQ</sequence>
<proteinExistence type="predicted"/>
<protein>
    <submittedName>
        <fullName evidence="1">Uncharacterized protein</fullName>
    </submittedName>
</protein>
<gene>
    <name evidence="1" type="ORF">BO79DRAFT_273578</name>
</gene>
<evidence type="ECO:0000313" key="1">
    <source>
        <dbReference type="EMBL" id="RAK85430.1"/>
    </source>
</evidence>